<dbReference type="InterPro" id="IPR013057">
    <property type="entry name" value="AA_transpt_TM"/>
</dbReference>
<dbReference type="PANTHER" id="PTHR22950:SF666">
    <property type="entry name" value="VACUOLAR AMINO ACID TRANSPORTER 4"/>
    <property type="match status" value="1"/>
</dbReference>
<accession>A0A8H7UBI6</accession>
<feature type="compositionally biased region" description="Basic and acidic residues" evidence="6">
    <location>
        <begin position="29"/>
        <end position="47"/>
    </location>
</feature>
<feature type="domain" description="Amino acid transporter transmembrane" evidence="8">
    <location>
        <begin position="162"/>
        <end position="550"/>
    </location>
</feature>
<keyword evidence="3 7" id="KW-0812">Transmembrane</keyword>
<protein>
    <recommendedName>
        <fullName evidence="8">Amino acid transporter transmembrane domain-containing protein</fullName>
    </recommendedName>
</protein>
<dbReference type="EMBL" id="JAEPQZ010000011">
    <property type="protein sequence ID" value="KAG2175507.1"/>
    <property type="molecule type" value="Genomic_DNA"/>
</dbReference>
<feature type="region of interest" description="Disordered" evidence="6">
    <location>
        <begin position="1"/>
        <end position="47"/>
    </location>
</feature>
<evidence type="ECO:0000259" key="8">
    <source>
        <dbReference type="Pfam" id="PF01490"/>
    </source>
</evidence>
<comment type="similarity">
    <text evidence="2">Belongs to the amino acid/polyamine transporter 2 family.</text>
</comment>
<dbReference type="OrthoDB" id="1684102at2759"/>
<feature type="region of interest" description="Disordered" evidence="6">
    <location>
        <begin position="68"/>
        <end position="93"/>
    </location>
</feature>
<gene>
    <name evidence="9" type="ORF">INT43_001154</name>
</gene>
<comment type="caution">
    <text evidence="9">The sequence shown here is derived from an EMBL/GenBank/DDBJ whole genome shotgun (WGS) entry which is preliminary data.</text>
</comment>
<evidence type="ECO:0000256" key="5">
    <source>
        <dbReference type="ARBA" id="ARBA00023136"/>
    </source>
</evidence>
<dbReference type="Pfam" id="PF01490">
    <property type="entry name" value="Aa_trans"/>
    <property type="match status" value="1"/>
</dbReference>
<reference evidence="9" key="1">
    <citation type="submission" date="2020-12" db="EMBL/GenBank/DDBJ databases">
        <title>Metabolic potential, ecology and presence of endohyphal bacteria is reflected in genomic diversity of Mucoromycotina.</title>
        <authorList>
            <person name="Muszewska A."/>
            <person name="Okrasinska A."/>
            <person name="Steczkiewicz K."/>
            <person name="Drgas O."/>
            <person name="Orlowska M."/>
            <person name="Perlinska-Lenart U."/>
            <person name="Aleksandrzak-Piekarczyk T."/>
            <person name="Szatraj K."/>
            <person name="Zielenkiewicz U."/>
            <person name="Pilsyk S."/>
            <person name="Malc E."/>
            <person name="Mieczkowski P."/>
            <person name="Kruszewska J.S."/>
            <person name="Biernat P."/>
            <person name="Pawlowska J."/>
        </authorList>
    </citation>
    <scope>NUCLEOTIDE SEQUENCE</scope>
    <source>
        <strain evidence="9">WA0000067209</strain>
    </source>
</reference>
<feature type="transmembrane region" description="Helical" evidence="7">
    <location>
        <begin position="426"/>
        <end position="451"/>
    </location>
</feature>
<dbReference type="Proteomes" id="UP000654370">
    <property type="component" value="Unassembled WGS sequence"/>
</dbReference>
<dbReference type="GO" id="GO:0015179">
    <property type="term" value="F:L-amino acid transmembrane transporter activity"/>
    <property type="evidence" value="ECO:0007669"/>
    <property type="project" value="TreeGrafter"/>
</dbReference>
<feature type="transmembrane region" description="Helical" evidence="7">
    <location>
        <begin position="194"/>
        <end position="215"/>
    </location>
</feature>
<evidence type="ECO:0000256" key="1">
    <source>
        <dbReference type="ARBA" id="ARBA00004141"/>
    </source>
</evidence>
<dbReference type="GO" id="GO:0005774">
    <property type="term" value="C:vacuolar membrane"/>
    <property type="evidence" value="ECO:0007669"/>
    <property type="project" value="TreeGrafter"/>
</dbReference>
<organism evidence="9 10">
    <name type="scientific">Mortierella isabellina</name>
    <name type="common">Filamentous fungus</name>
    <name type="synonym">Umbelopsis isabellina</name>
    <dbReference type="NCBI Taxonomy" id="91625"/>
    <lineage>
        <taxon>Eukaryota</taxon>
        <taxon>Fungi</taxon>
        <taxon>Fungi incertae sedis</taxon>
        <taxon>Mucoromycota</taxon>
        <taxon>Mucoromycotina</taxon>
        <taxon>Umbelopsidomycetes</taxon>
        <taxon>Umbelopsidales</taxon>
        <taxon>Umbelopsidaceae</taxon>
        <taxon>Umbelopsis</taxon>
    </lineage>
</organism>
<name>A0A8H7UBI6_MORIS</name>
<feature type="transmembrane region" description="Helical" evidence="7">
    <location>
        <begin position="529"/>
        <end position="547"/>
    </location>
</feature>
<keyword evidence="5 7" id="KW-0472">Membrane</keyword>
<feature type="transmembrane region" description="Helical" evidence="7">
    <location>
        <begin position="383"/>
        <end position="406"/>
    </location>
</feature>
<proteinExistence type="inferred from homology"/>
<evidence type="ECO:0000313" key="10">
    <source>
        <dbReference type="Proteomes" id="UP000654370"/>
    </source>
</evidence>
<evidence type="ECO:0000256" key="4">
    <source>
        <dbReference type="ARBA" id="ARBA00022989"/>
    </source>
</evidence>
<feature type="transmembrane region" description="Helical" evidence="7">
    <location>
        <begin position="243"/>
        <end position="266"/>
    </location>
</feature>
<sequence length="569" mass="62093">MSAPPNAKSNEASELLSPSGGANSSNASVHDDGAAYDKQRSKSVDIPRQKMINHLKEEGGFRTHFVVNQSTDDVSEGTRRPVHRRPRPMSRGTSYKSIVQSINTNRRSIARTLSSYSTSYSHFAGEHWQDDEDEVDEGGLKGEEVAMSESEKVATDRRPERTASFGKAMFMFLKAFIGSGLMFLPKAFQNGGLVFSICLMVFIAAICLFAFLRLVETQLVVGGSYGDIGGRLWPNSFGKTIRVIVLFFICISQMGFVASYTIFISQNLYTVVGVLSNCSSVVAEKYYIWIPLVVIIPMTLIRRIAKLSFAAVIADLLVLFGIVSVIYFTSAKLHAEGVATGVTLINPANFALMIGTATFSFEGIGLVIPIVEAMKEPERFPSVIIIGMSIVTTIYILVATLSYLAYGDLIQAAVLSNLPQPNNLSISVQLLYSLAIILTAPLMLFPAIKIVEHGLFGNRRGRHSLKIKWMKNGVRMLLAVICAAVAFGIGADNLDKFVSLVGCVACVPLCFIFPGLFHYKVAKSVRSKVWDVILVLWGCGILVYTLYVTVNSWVQPAAAGPTLPTYCPA</sequence>
<keyword evidence="4 7" id="KW-1133">Transmembrane helix</keyword>
<keyword evidence="10" id="KW-1185">Reference proteome</keyword>
<evidence type="ECO:0000256" key="3">
    <source>
        <dbReference type="ARBA" id="ARBA00022692"/>
    </source>
</evidence>
<feature type="transmembrane region" description="Helical" evidence="7">
    <location>
        <begin position="497"/>
        <end position="517"/>
    </location>
</feature>
<evidence type="ECO:0000256" key="7">
    <source>
        <dbReference type="SAM" id="Phobius"/>
    </source>
</evidence>
<feature type="compositionally biased region" description="Low complexity" evidence="6">
    <location>
        <begin position="15"/>
        <end position="28"/>
    </location>
</feature>
<feature type="transmembrane region" description="Helical" evidence="7">
    <location>
        <begin position="168"/>
        <end position="188"/>
    </location>
</feature>
<feature type="transmembrane region" description="Helical" evidence="7">
    <location>
        <begin position="309"/>
        <end position="330"/>
    </location>
</feature>
<feature type="transmembrane region" description="Helical" evidence="7">
    <location>
        <begin position="350"/>
        <end position="371"/>
    </location>
</feature>
<dbReference type="Gene3D" id="1.20.1740.10">
    <property type="entry name" value="Amino acid/polyamine transporter I"/>
    <property type="match status" value="1"/>
</dbReference>
<evidence type="ECO:0000313" key="9">
    <source>
        <dbReference type="EMBL" id="KAG2175507.1"/>
    </source>
</evidence>
<feature type="transmembrane region" description="Helical" evidence="7">
    <location>
        <begin position="472"/>
        <end position="491"/>
    </location>
</feature>
<comment type="subcellular location">
    <subcellularLocation>
        <location evidence="1">Membrane</location>
        <topology evidence="1">Multi-pass membrane protein</topology>
    </subcellularLocation>
</comment>
<feature type="transmembrane region" description="Helical" evidence="7">
    <location>
        <begin position="286"/>
        <end position="302"/>
    </location>
</feature>
<evidence type="ECO:0000256" key="6">
    <source>
        <dbReference type="SAM" id="MobiDB-lite"/>
    </source>
</evidence>
<dbReference type="AlphaFoldDB" id="A0A8H7UBI6"/>
<dbReference type="PANTHER" id="PTHR22950">
    <property type="entry name" value="AMINO ACID TRANSPORTER"/>
    <property type="match status" value="1"/>
</dbReference>
<evidence type="ECO:0000256" key="2">
    <source>
        <dbReference type="ARBA" id="ARBA00008066"/>
    </source>
</evidence>